<dbReference type="CDD" id="cd14014">
    <property type="entry name" value="STKc_PknB_like"/>
    <property type="match status" value="1"/>
</dbReference>
<evidence type="ECO:0000256" key="5">
    <source>
        <dbReference type="PROSITE-ProRule" id="PRU10141"/>
    </source>
</evidence>
<dbReference type="InterPro" id="IPR011044">
    <property type="entry name" value="Quino_amine_DH_bsu"/>
</dbReference>
<dbReference type="PANTHER" id="PTHR43289">
    <property type="entry name" value="MITOGEN-ACTIVATED PROTEIN KINASE KINASE KINASE 20-RELATED"/>
    <property type="match status" value="1"/>
</dbReference>
<feature type="domain" description="Protein kinase" evidence="6">
    <location>
        <begin position="13"/>
        <end position="288"/>
    </location>
</feature>
<reference evidence="8" key="1">
    <citation type="journal article" date="2019" name="Int. J. Syst. Evol. Microbiol.">
        <title>The Global Catalogue of Microorganisms (GCM) 10K type strain sequencing project: providing services to taxonomists for standard genome sequencing and annotation.</title>
        <authorList>
            <consortium name="The Broad Institute Genomics Platform"/>
            <consortium name="The Broad Institute Genome Sequencing Center for Infectious Disease"/>
            <person name="Wu L."/>
            <person name="Ma J."/>
        </authorList>
    </citation>
    <scope>NUCLEOTIDE SEQUENCE [LARGE SCALE GENOMIC DNA]</scope>
    <source>
        <strain evidence="8">JCM 17759</strain>
    </source>
</reference>
<dbReference type="InterPro" id="IPR017441">
    <property type="entry name" value="Protein_kinase_ATP_BS"/>
</dbReference>
<name>A0ABP8NRJ3_9BACT</name>
<evidence type="ECO:0000313" key="7">
    <source>
        <dbReference type="EMBL" id="GAA4471838.1"/>
    </source>
</evidence>
<dbReference type="RefSeq" id="WP_345327993.1">
    <property type="nucleotide sequence ID" value="NZ_BAABGA010000120.1"/>
</dbReference>
<dbReference type="SUPFAM" id="SSF50969">
    <property type="entry name" value="YVTN repeat-like/Quinoprotein amine dehydrogenase"/>
    <property type="match status" value="1"/>
</dbReference>
<sequence length="918" mass="101422">MSNIVKIELPSRFQFNRKLGTGRTAHVVLAKDQELHREVAIKLIQIRTSRTDAVAASVNFDSDTRRRARREVDLACRLRHPHIVAAYDFFETQSAMGLVQQAIEGSDWAAESTRTSEREQVSRMRKLALAVHYIHEQGWAHGDIKPENVLVDADGEPYLCDFGSARLLTDSGVAVGDDHVASDDIEINGTPAYMAPECAAGLSPASVAADVYSLGMLLIDRLTGSCPFSGTPASILDAVVHRGPPPLVSLGYYSNPRMQSIVDKATCHDPRDRYQTAAAFAEDLSHYLDNRPLLAKASNQWERWRLWGKRNPTMRVLSGLFVSVLVSAILLVTANWRSANLQSKRLIQSETQLNLESNALRKSERELTVLIETLRLRQAAVQRAESLSIQLRNNAEAIQLERLAMVEKSKKLEADAKQKMHALHMSIIKSKAANIRLKSLSEQSTAERSRLQSFTKQIAANESHEAIDAAIASMQASNWDEMELSLSAVHDDFRGFLYHHLSMIAFQGSVTPRTQTFDIPFDVEKVVSSPSAAALAAFSRGGHGVWINKASHRVVPLPAPDEIRNARSEITAAAISADGNDIAIGWDHKGSSQRITTYHVTDDLIQIKHDHRLSQNVNAMRFAGRNLYALVSSQNGDSIGLLDLQTNTFVWQREAESDADARTRNAIMLLETQCNPYSTLAFALFSNASTPQLEIVCIDFRSEDALPMVHTFELGNVDSAWNLTSLFFSEGTAIGTVKEQAVSVEPVSLQTHDAKAMINRNQTLPIRLWRMPDGVGVGSSPLVRQEAMAMSMTGGGMGMGTGMETGDKLSDVFPDSITGRLVCIDRDQLEVVSVAASEDGTPSELVSLHSLPLIPSIRYVRGLATADHSHFVQRADHKLVLHPLQHRPNHVYVSVEDFVADLREFTDRNNLDAILMQE</sequence>
<keyword evidence="4 5" id="KW-0067">ATP-binding</keyword>
<organism evidence="7 8">
    <name type="scientific">Novipirellula rosea</name>
    <dbReference type="NCBI Taxonomy" id="1031540"/>
    <lineage>
        <taxon>Bacteria</taxon>
        <taxon>Pseudomonadati</taxon>
        <taxon>Planctomycetota</taxon>
        <taxon>Planctomycetia</taxon>
        <taxon>Pirellulales</taxon>
        <taxon>Pirellulaceae</taxon>
        <taxon>Novipirellula</taxon>
    </lineage>
</organism>
<protein>
    <recommendedName>
        <fullName evidence="6">Protein kinase domain-containing protein</fullName>
    </recommendedName>
</protein>
<comment type="caution">
    <text evidence="7">The sequence shown here is derived from an EMBL/GenBank/DDBJ whole genome shotgun (WGS) entry which is preliminary data.</text>
</comment>
<evidence type="ECO:0000256" key="3">
    <source>
        <dbReference type="ARBA" id="ARBA00022777"/>
    </source>
</evidence>
<dbReference type="SMART" id="SM00220">
    <property type="entry name" value="S_TKc"/>
    <property type="match status" value="1"/>
</dbReference>
<evidence type="ECO:0000256" key="1">
    <source>
        <dbReference type="ARBA" id="ARBA00022679"/>
    </source>
</evidence>
<dbReference type="PANTHER" id="PTHR43289:SF6">
    <property type="entry name" value="SERINE_THREONINE-PROTEIN KINASE NEKL-3"/>
    <property type="match status" value="1"/>
</dbReference>
<evidence type="ECO:0000256" key="2">
    <source>
        <dbReference type="ARBA" id="ARBA00022741"/>
    </source>
</evidence>
<dbReference type="Pfam" id="PF00069">
    <property type="entry name" value="Pkinase"/>
    <property type="match status" value="1"/>
</dbReference>
<keyword evidence="1" id="KW-0808">Transferase</keyword>
<dbReference type="PROSITE" id="PS00107">
    <property type="entry name" value="PROTEIN_KINASE_ATP"/>
    <property type="match status" value="1"/>
</dbReference>
<keyword evidence="3" id="KW-0418">Kinase</keyword>
<evidence type="ECO:0000256" key="4">
    <source>
        <dbReference type="ARBA" id="ARBA00022840"/>
    </source>
</evidence>
<gene>
    <name evidence="7" type="ORF">GCM10023156_67070</name>
</gene>
<dbReference type="InterPro" id="IPR011009">
    <property type="entry name" value="Kinase-like_dom_sf"/>
</dbReference>
<dbReference type="Gene3D" id="3.30.200.20">
    <property type="entry name" value="Phosphorylase Kinase, domain 1"/>
    <property type="match status" value="1"/>
</dbReference>
<evidence type="ECO:0000313" key="8">
    <source>
        <dbReference type="Proteomes" id="UP001500840"/>
    </source>
</evidence>
<dbReference type="EMBL" id="BAABGA010000120">
    <property type="protein sequence ID" value="GAA4471838.1"/>
    <property type="molecule type" value="Genomic_DNA"/>
</dbReference>
<feature type="binding site" evidence="5">
    <location>
        <position position="42"/>
    </location>
    <ligand>
        <name>ATP</name>
        <dbReference type="ChEBI" id="CHEBI:30616"/>
    </ligand>
</feature>
<evidence type="ECO:0000259" key="6">
    <source>
        <dbReference type="PROSITE" id="PS50011"/>
    </source>
</evidence>
<accession>A0ABP8NRJ3</accession>
<keyword evidence="8" id="KW-1185">Reference proteome</keyword>
<dbReference type="InterPro" id="IPR000719">
    <property type="entry name" value="Prot_kinase_dom"/>
</dbReference>
<dbReference type="Proteomes" id="UP001500840">
    <property type="component" value="Unassembled WGS sequence"/>
</dbReference>
<keyword evidence="2 5" id="KW-0547">Nucleotide-binding</keyword>
<dbReference type="Gene3D" id="1.10.510.10">
    <property type="entry name" value="Transferase(Phosphotransferase) domain 1"/>
    <property type="match status" value="1"/>
</dbReference>
<dbReference type="SUPFAM" id="SSF56112">
    <property type="entry name" value="Protein kinase-like (PK-like)"/>
    <property type="match status" value="1"/>
</dbReference>
<proteinExistence type="predicted"/>
<dbReference type="PROSITE" id="PS50011">
    <property type="entry name" value="PROTEIN_KINASE_DOM"/>
    <property type="match status" value="1"/>
</dbReference>